<proteinExistence type="predicted"/>
<feature type="compositionally biased region" description="Basic and acidic residues" evidence="1">
    <location>
        <begin position="1"/>
        <end position="19"/>
    </location>
</feature>
<dbReference type="GeneID" id="19171580"/>
<feature type="compositionally biased region" description="Basic and acidic residues" evidence="1">
    <location>
        <begin position="67"/>
        <end position="79"/>
    </location>
</feature>
<name>W9XKX9_9EURO</name>
<feature type="compositionally biased region" description="Basic and acidic residues" evidence="1">
    <location>
        <begin position="34"/>
        <end position="54"/>
    </location>
</feature>
<sequence>MSDIELAKEHEEAVKEELTKAWYNTKPKPAIKAGQKDDPKDGAEDEQKPVDKKPTAVPMGNVAQSQQERHMATKIRDLRTKPDTATALTYIDSFGERRGPTHTASFFSWPGCEPLHDDGIQGFFAMSTDAYMPHYLLAL</sequence>
<dbReference type="AlphaFoldDB" id="W9XKX9"/>
<accession>W9XKX9</accession>
<protein>
    <submittedName>
        <fullName evidence="2">Uncharacterized protein</fullName>
    </submittedName>
</protein>
<reference evidence="2 3" key="1">
    <citation type="submission" date="2013-03" db="EMBL/GenBank/DDBJ databases">
        <title>The Genome Sequence of Capronia epimyces CBS 606.96.</title>
        <authorList>
            <consortium name="The Broad Institute Genomics Platform"/>
            <person name="Cuomo C."/>
            <person name="de Hoog S."/>
            <person name="Gorbushina A."/>
            <person name="Walker B."/>
            <person name="Young S.K."/>
            <person name="Zeng Q."/>
            <person name="Gargeya S."/>
            <person name="Fitzgerald M."/>
            <person name="Haas B."/>
            <person name="Abouelleil A."/>
            <person name="Allen A.W."/>
            <person name="Alvarado L."/>
            <person name="Arachchi H.M."/>
            <person name="Berlin A.M."/>
            <person name="Chapman S.B."/>
            <person name="Gainer-Dewar J."/>
            <person name="Goldberg J."/>
            <person name="Griggs A."/>
            <person name="Gujja S."/>
            <person name="Hansen M."/>
            <person name="Howarth C."/>
            <person name="Imamovic A."/>
            <person name="Ireland A."/>
            <person name="Larimer J."/>
            <person name="McCowan C."/>
            <person name="Murphy C."/>
            <person name="Pearson M."/>
            <person name="Poon T.W."/>
            <person name="Priest M."/>
            <person name="Roberts A."/>
            <person name="Saif S."/>
            <person name="Shea T."/>
            <person name="Sisk P."/>
            <person name="Sykes S."/>
            <person name="Wortman J."/>
            <person name="Nusbaum C."/>
            <person name="Birren B."/>
        </authorList>
    </citation>
    <scope>NUCLEOTIDE SEQUENCE [LARGE SCALE GENOMIC DNA]</scope>
    <source>
        <strain evidence="2 3">CBS 606.96</strain>
    </source>
</reference>
<evidence type="ECO:0000256" key="1">
    <source>
        <dbReference type="SAM" id="MobiDB-lite"/>
    </source>
</evidence>
<dbReference type="HOGENOM" id="CLU_1844823_0_0_1"/>
<dbReference type="RefSeq" id="XP_007735780.1">
    <property type="nucleotide sequence ID" value="XM_007737590.1"/>
</dbReference>
<dbReference type="EMBL" id="AMGY01000006">
    <property type="protein sequence ID" value="EXJ81192.1"/>
    <property type="molecule type" value="Genomic_DNA"/>
</dbReference>
<gene>
    <name evidence="2" type="ORF">A1O3_07482</name>
</gene>
<organism evidence="2 3">
    <name type="scientific">Capronia epimyces CBS 606.96</name>
    <dbReference type="NCBI Taxonomy" id="1182542"/>
    <lineage>
        <taxon>Eukaryota</taxon>
        <taxon>Fungi</taxon>
        <taxon>Dikarya</taxon>
        <taxon>Ascomycota</taxon>
        <taxon>Pezizomycotina</taxon>
        <taxon>Eurotiomycetes</taxon>
        <taxon>Chaetothyriomycetidae</taxon>
        <taxon>Chaetothyriales</taxon>
        <taxon>Herpotrichiellaceae</taxon>
        <taxon>Capronia</taxon>
    </lineage>
</organism>
<comment type="caution">
    <text evidence="2">The sequence shown here is derived from an EMBL/GenBank/DDBJ whole genome shotgun (WGS) entry which is preliminary data.</text>
</comment>
<evidence type="ECO:0000313" key="2">
    <source>
        <dbReference type="EMBL" id="EXJ81192.1"/>
    </source>
</evidence>
<keyword evidence="3" id="KW-1185">Reference proteome</keyword>
<evidence type="ECO:0000313" key="3">
    <source>
        <dbReference type="Proteomes" id="UP000019478"/>
    </source>
</evidence>
<feature type="region of interest" description="Disordered" evidence="1">
    <location>
        <begin position="1"/>
        <end position="79"/>
    </location>
</feature>
<dbReference type="Proteomes" id="UP000019478">
    <property type="component" value="Unassembled WGS sequence"/>
</dbReference>